<dbReference type="PANTHER" id="PTHR42038">
    <property type="match status" value="1"/>
</dbReference>
<dbReference type="EMBL" id="LGRV01000003">
    <property type="protein sequence ID" value="KOS69082.1"/>
    <property type="molecule type" value="Genomic_DNA"/>
</dbReference>
<keyword evidence="7" id="KW-1185">Reference proteome</keyword>
<feature type="transmembrane region" description="Helical" evidence="5">
    <location>
        <begin position="6"/>
        <end position="26"/>
    </location>
</feature>
<feature type="transmembrane region" description="Helical" evidence="5">
    <location>
        <begin position="129"/>
        <end position="146"/>
    </location>
</feature>
<reference evidence="7" key="1">
    <citation type="submission" date="2015-07" db="EMBL/GenBank/DDBJ databases">
        <title>Fjat-14205 dsm 2895.</title>
        <authorList>
            <person name="Liu B."/>
            <person name="Wang J."/>
            <person name="Zhu Y."/>
            <person name="Liu G."/>
            <person name="Chen Q."/>
            <person name="Chen Z."/>
            <person name="Lan J."/>
            <person name="Che J."/>
            <person name="Ge C."/>
            <person name="Shi H."/>
            <person name="Pan Z."/>
            <person name="Liu X."/>
        </authorList>
    </citation>
    <scope>NUCLEOTIDE SEQUENCE [LARGE SCALE GENOMIC DNA]</scope>
    <source>
        <strain evidence="7">DSM 25560</strain>
    </source>
</reference>
<protein>
    <submittedName>
        <fullName evidence="6">Membrane protein</fullName>
    </submittedName>
</protein>
<feature type="transmembrane region" description="Helical" evidence="5">
    <location>
        <begin position="38"/>
        <end position="56"/>
    </location>
</feature>
<keyword evidence="3 5" id="KW-1133">Transmembrane helix</keyword>
<evidence type="ECO:0000256" key="3">
    <source>
        <dbReference type="ARBA" id="ARBA00022989"/>
    </source>
</evidence>
<feature type="transmembrane region" description="Helical" evidence="5">
    <location>
        <begin position="68"/>
        <end position="85"/>
    </location>
</feature>
<evidence type="ECO:0000256" key="1">
    <source>
        <dbReference type="ARBA" id="ARBA00004141"/>
    </source>
</evidence>
<evidence type="ECO:0000256" key="4">
    <source>
        <dbReference type="ARBA" id="ARBA00023136"/>
    </source>
</evidence>
<evidence type="ECO:0000256" key="2">
    <source>
        <dbReference type="ARBA" id="ARBA00022692"/>
    </source>
</evidence>
<keyword evidence="4 5" id="KW-0472">Membrane</keyword>
<proteinExistence type="predicted"/>
<feature type="transmembrane region" description="Helical" evidence="5">
    <location>
        <begin position="97"/>
        <end position="117"/>
    </location>
</feature>
<feature type="transmembrane region" description="Helical" evidence="5">
    <location>
        <begin position="158"/>
        <end position="176"/>
    </location>
</feature>
<keyword evidence="2 5" id="KW-0812">Transmembrane</keyword>
<accession>A0ABR5K2B9</accession>
<comment type="subcellular location">
    <subcellularLocation>
        <location evidence="1">Membrane</location>
        <topology evidence="1">Multi-pass membrane protein</topology>
    </subcellularLocation>
</comment>
<evidence type="ECO:0000256" key="5">
    <source>
        <dbReference type="SAM" id="Phobius"/>
    </source>
</evidence>
<evidence type="ECO:0000313" key="7">
    <source>
        <dbReference type="Proteomes" id="UP000050668"/>
    </source>
</evidence>
<feature type="transmembrane region" description="Helical" evidence="5">
    <location>
        <begin position="182"/>
        <end position="204"/>
    </location>
</feature>
<sequence length="210" mass="24680">MNNPVDLLLVCQLGMGLFWILTYILIIKRGFQDKAYGMPMVAICANVSWEFIFAFIYPQNDLQQKITIIWFVLDIVILIQYLIYGRKEFKKYLSNKLFYACFFITLGISFLTILAITQEFNDYEGIYTAFFQNLMMSGLFISLLFWRGNLNGQSLSIAIFKMLGTLFASVAFFIYFRTSLITILSVATLLYDWIYIFFLCKFYSRRIKAR</sequence>
<dbReference type="Proteomes" id="UP000050668">
    <property type="component" value="Unassembled WGS sequence"/>
</dbReference>
<dbReference type="Pfam" id="PF25129">
    <property type="entry name" value="Pyr4-TMTC"/>
    <property type="match status" value="1"/>
</dbReference>
<dbReference type="InterPro" id="IPR039020">
    <property type="entry name" value="PaxB-like"/>
</dbReference>
<dbReference type="RefSeq" id="WP_053583944.1">
    <property type="nucleotide sequence ID" value="NZ_LGRV01000003.1"/>
</dbReference>
<name>A0ABR5K2B9_9BACI</name>
<gene>
    <name evidence="6" type="ORF">AEA09_11365</name>
</gene>
<organism evidence="6 7">
    <name type="scientific">Lysinibacillus contaminans</name>
    <dbReference type="NCBI Taxonomy" id="1293441"/>
    <lineage>
        <taxon>Bacteria</taxon>
        <taxon>Bacillati</taxon>
        <taxon>Bacillota</taxon>
        <taxon>Bacilli</taxon>
        <taxon>Bacillales</taxon>
        <taxon>Bacillaceae</taxon>
        <taxon>Lysinibacillus</taxon>
    </lineage>
</organism>
<evidence type="ECO:0000313" key="6">
    <source>
        <dbReference type="EMBL" id="KOS69082.1"/>
    </source>
</evidence>
<dbReference type="PANTHER" id="PTHR42038:SF2">
    <property type="entry name" value="TERPENE CYCLASE AUSL"/>
    <property type="match status" value="1"/>
</dbReference>
<comment type="caution">
    <text evidence="6">The sequence shown here is derived from an EMBL/GenBank/DDBJ whole genome shotgun (WGS) entry which is preliminary data.</text>
</comment>